<evidence type="ECO:0000313" key="2">
    <source>
        <dbReference type="EMBL" id="KAJ1167121.1"/>
    </source>
</evidence>
<organism evidence="2 3">
    <name type="scientific">Pleurodeles waltl</name>
    <name type="common">Iberian ribbed newt</name>
    <dbReference type="NCBI Taxonomy" id="8319"/>
    <lineage>
        <taxon>Eukaryota</taxon>
        <taxon>Metazoa</taxon>
        <taxon>Chordata</taxon>
        <taxon>Craniata</taxon>
        <taxon>Vertebrata</taxon>
        <taxon>Euteleostomi</taxon>
        <taxon>Amphibia</taxon>
        <taxon>Batrachia</taxon>
        <taxon>Caudata</taxon>
        <taxon>Salamandroidea</taxon>
        <taxon>Salamandridae</taxon>
        <taxon>Pleurodelinae</taxon>
        <taxon>Pleurodeles</taxon>
    </lineage>
</organism>
<dbReference type="Proteomes" id="UP001066276">
    <property type="component" value="Chromosome 4_2"/>
</dbReference>
<keyword evidence="3" id="KW-1185">Reference proteome</keyword>
<protein>
    <submittedName>
        <fullName evidence="2">Uncharacterized protein</fullName>
    </submittedName>
</protein>
<sequence length="70" mass="7590">MARPDEPPTRTTEEGRDSATEIERCAVMKYDELRSETSSAWDDAAGIASPISGEACITKEHLQAHLGRGS</sequence>
<evidence type="ECO:0000313" key="3">
    <source>
        <dbReference type="Proteomes" id="UP001066276"/>
    </source>
</evidence>
<feature type="region of interest" description="Disordered" evidence="1">
    <location>
        <begin position="1"/>
        <end position="20"/>
    </location>
</feature>
<name>A0AAV7SSY6_PLEWA</name>
<gene>
    <name evidence="2" type="ORF">NDU88_007514</name>
</gene>
<proteinExistence type="predicted"/>
<evidence type="ECO:0000256" key="1">
    <source>
        <dbReference type="SAM" id="MobiDB-lite"/>
    </source>
</evidence>
<comment type="caution">
    <text evidence="2">The sequence shown here is derived from an EMBL/GenBank/DDBJ whole genome shotgun (WGS) entry which is preliminary data.</text>
</comment>
<dbReference type="AlphaFoldDB" id="A0AAV7SSY6"/>
<reference evidence="2" key="1">
    <citation type="journal article" date="2022" name="bioRxiv">
        <title>Sequencing and chromosome-scale assembly of the giantPleurodeles waltlgenome.</title>
        <authorList>
            <person name="Brown T."/>
            <person name="Elewa A."/>
            <person name="Iarovenko S."/>
            <person name="Subramanian E."/>
            <person name="Araus A.J."/>
            <person name="Petzold A."/>
            <person name="Susuki M."/>
            <person name="Suzuki K.-i.T."/>
            <person name="Hayashi T."/>
            <person name="Toyoda A."/>
            <person name="Oliveira C."/>
            <person name="Osipova E."/>
            <person name="Leigh N.D."/>
            <person name="Simon A."/>
            <person name="Yun M.H."/>
        </authorList>
    </citation>
    <scope>NUCLEOTIDE SEQUENCE</scope>
    <source>
        <strain evidence="2">20211129_DDA</strain>
        <tissue evidence="2">Liver</tissue>
    </source>
</reference>
<accession>A0AAV7SSY6</accession>
<dbReference type="EMBL" id="JANPWB010000008">
    <property type="protein sequence ID" value="KAJ1167121.1"/>
    <property type="molecule type" value="Genomic_DNA"/>
</dbReference>